<dbReference type="InterPro" id="IPR020859">
    <property type="entry name" value="ROC"/>
</dbReference>
<feature type="domain" description="Roc" evidence="10">
    <location>
        <begin position="288"/>
        <end position="521"/>
    </location>
</feature>
<dbReference type="Gene3D" id="3.40.50.300">
    <property type="entry name" value="P-loop containing nucleotide triphosphate hydrolases"/>
    <property type="match status" value="1"/>
</dbReference>
<dbReference type="Pfam" id="PF08477">
    <property type="entry name" value="Roc"/>
    <property type="match status" value="1"/>
</dbReference>
<dbReference type="GO" id="GO:0007165">
    <property type="term" value="P:signal transduction"/>
    <property type="evidence" value="ECO:0007669"/>
    <property type="project" value="InterPro"/>
</dbReference>
<evidence type="ECO:0000256" key="5">
    <source>
        <dbReference type="ARBA" id="ARBA00029588"/>
    </source>
</evidence>
<dbReference type="AlphaFoldDB" id="C3Z7K0"/>
<proteinExistence type="predicted"/>
<dbReference type="InterPro" id="IPR057263">
    <property type="entry name" value="COR-B"/>
</dbReference>
<dbReference type="eggNOG" id="KOG0619">
    <property type="taxonomic scope" value="Eukaryota"/>
</dbReference>
<organism>
    <name type="scientific">Branchiostoma floridae</name>
    <name type="common">Florida lancelet</name>
    <name type="synonym">Amphioxus</name>
    <dbReference type="NCBI Taxonomy" id="7739"/>
    <lineage>
        <taxon>Eukaryota</taxon>
        <taxon>Metazoa</taxon>
        <taxon>Chordata</taxon>
        <taxon>Cephalochordata</taxon>
        <taxon>Leptocardii</taxon>
        <taxon>Amphioxiformes</taxon>
        <taxon>Branchiostomatidae</taxon>
        <taxon>Branchiostoma</taxon>
    </lineage>
</organism>
<protein>
    <recommendedName>
        <fullName evidence="4">Leucine-rich repeat protein SHOC-2</fullName>
    </recommendedName>
    <alternativeName>
        <fullName evidence="7">Protein soc-2 homolog</fullName>
    </alternativeName>
    <alternativeName>
        <fullName evidence="5 6">protein Sur-8 homolog</fullName>
    </alternativeName>
</protein>
<evidence type="ECO:0000256" key="7">
    <source>
        <dbReference type="ARBA" id="ARBA00032455"/>
    </source>
</evidence>
<gene>
    <name evidence="11" type="ORF">BRAFLDRAFT_118982</name>
</gene>
<evidence type="ECO:0000256" key="6">
    <source>
        <dbReference type="ARBA" id="ARBA00029998"/>
    </source>
</evidence>
<dbReference type="CDD" id="cd01670">
    <property type="entry name" value="Death"/>
    <property type="match status" value="1"/>
</dbReference>
<dbReference type="PROSITE" id="PS51450">
    <property type="entry name" value="LRR"/>
    <property type="match status" value="2"/>
</dbReference>
<keyword evidence="2" id="KW-0677">Repeat</keyword>
<sequence>MAEEPPARGTLRSRLKESDGVGSGRWSLDLSGQYLAALPPELGDITELVVLDVSRNRLESFPASTSQLSALAELNAAHNILVQVPPEVHQMSMLACLNLSCNRLTSLPDEVTQLGLLRRLVLDMNKLTTLPEGISQLSSLEELNVGGNNLSYLPEGISKLTKLKRLCADSNVLTAFPGQVLQLSGLEELLLNHNRLSDLTDNLGQMTGLKTLRLNRQTLPDSVLRLSQLEELDVQNNQLGALPLGVGTLPRLATLHVSNNPLVQPPPSVCGMGIEAIRRYQDDLASATTAVPHRLKVVLVGPAGGGKSTLVRALIGGNHKNDVVATHCADIVPWNSDDNVEFSLYDTSGRGVYQAWHSWMFTPDALYLLTFNLYDLDPESSQQDVEYWLDFLNAKVPGAPVCMVGTHTDEFTAALRAKKVARKCKDLSEMAQKWSQDRGRDIEAECEVIQGALAIKESTSKEPVHPLSGVGLSALQRRLKHLQKLKETRIQVWEEIVPVSATTMSGIPDLRACLVTAASNSTVFPSRPRMTSVPLSWLTLEKLLQQQPEFWMRREDCGRLAVQAGVPAEQVPQVLEHLQAVGSIVMITPHHGEEKVAPNPGRLLAFLCTLVNHDTEAWLKEESARFQNFSKVQYLEARSDLLQHGPFMYKVSVLILHVFLSLPSMLCALTAKYTRTTQDQVDALELLRGLGLSYSVRKTPQRKDQNSNHKNSGNDWQHCFPVYCRDSLPSEVGMRWVPLPPVNTDQLEVGCHLPFCPPGLFSHLRVAAYRHLGTERVDWQTGVLTQVADRLLILQKNSTKDGSHITVASRACGEGRSSLWQVVLPVADILSQVLQCWPGLRHHLYVTCAHCLRKGVTNPHRFSGLLLLTTPPPGITLLDCPSTQGAQTVQAQLVYPPHRDPDQKMDSVLEVVATKLELRDWRRLGRTFGMTDAELDDIRYDFSDVHEQKYQLLWMWRRRRRSIATAKRLVSALKEIELHDLADAVRETLGYKPANQTAS</sequence>
<feature type="domain" description="Death" evidence="9">
    <location>
        <begin position="920"/>
        <end position="989"/>
    </location>
</feature>
<dbReference type="EMBL" id="GG666590">
    <property type="protein sequence ID" value="EEN51478.1"/>
    <property type="molecule type" value="Genomic_DNA"/>
</dbReference>
<dbReference type="InParanoid" id="C3Z7K0"/>
<evidence type="ECO:0000259" key="10">
    <source>
        <dbReference type="PROSITE" id="PS51424"/>
    </source>
</evidence>
<dbReference type="Pfam" id="PF23598">
    <property type="entry name" value="LRR_14"/>
    <property type="match status" value="1"/>
</dbReference>
<dbReference type="InterPro" id="IPR055414">
    <property type="entry name" value="LRR_R13L4/SHOC2-like"/>
</dbReference>
<dbReference type="InterPro" id="IPR050216">
    <property type="entry name" value="LRR_domain-containing"/>
</dbReference>
<accession>C3Z7K0</accession>
<dbReference type="Pfam" id="PF00531">
    <property type="entry name" value="Death"/>
    <property type="match status" value="1"/>
</dbReference>
<dbReference type="PROSITE" id="PS51424">
    <property type="entry name" value="ROC"/>
    <property type="match status" value="1"/>
</dbReference>
<evidence type="ECO:0000256" key="4">
    <source>
        <dbReference type="ARBA" id="ARBA00023907"/>
    </source>
</evidence>
<dbReference type="Pfam" id="PF25497">
    <property type="entry name" value="COR-B"/>
    <property type="match status" value="1"/>
</dbReference>
<evidence type="ECO:0000313" key="11">
    <source>
        <dbReference type="EMBL" id="EEN51478.1"/>
    </source>
</evidence>
<dbReference type="SMART" id="SM00364">
    <property type="entry name" value="LRR_BAC"/>
    <property type="match status" value="9"/>
</dbReference>
<dbReference type="InterPro" id="IPR027417">
    <property type="entry name" value="P-loop_NTPase"/>
</dbReference>
<dbReference type="SUPFAM" id="SSF47986">
    <property type="entry name" value="DEATH domain"/>
    <property type="match status" value="1"/>
</dbReference>
<keyword evidence="3" id="KW-0547">Nucleotide-binding</keyword>
<dbReference type="PANTHER" id="PTHR48051:SF54">
    <property type="entry name" value="LEUCINE-RICH REPEAT-CONTAINING PROTEIN"/>
    <property type="match status" value="1"/>
</dbReference>
<dbReference type="PROSITE" id="PS50017">
    <property type="entry name" value="DEATH_DOMAIN"/>
    <property type="match status" value="1"/>
</dbReference>
<reference evidence="11" key="1">
    <citation type="journal article" date="2008" name="Nature">
        <title>The amphioxus genome and the evolution of the chordate karyotype.</title>
        <authorList>
            <consortium name="US DOE Joint Genome Institute (JGI-PGF)"/>
            <person name="Putnam N.H."/>
            <person name="Butts T."/>
            <person name="Ferrier D.E.K."/>
            <person name="Furlong R.F."/>
            <person name="Hellsten U."/>
            <person name="Kawashima T."/>
            <person name="Robinson-Rechavi M."/>
            <person name="Shoguchi E."/>
            <person name="Terry A."/>
            <person name="Yu J.-K."/>
            <person name="Benito-Gutierrez E.L."/>
            <person name="Dubchak I."/>
            <person name="Garcia-Fernandez J."/>
            <person name="Gibson-Brown J.J."/>
            <person name="Grigoriev I.V."/>
            <person name="Horton A.C."/>
            <person name="de Jong P.J."/>
            <person name="Jurka J."/>
            <person name="Kapitonov V.V."/>
            <person name="Kohara Y."/>
            <person name="Kuroki Y."/>
            <person name="Lindquist E."/>
            <person name="Lucas S."/>
            <person name="Osoegawa K."/>
            <person name="Pennacchio L.A."/>
            <person name="Salamov A.A."/>
            <person name="Satou Y."/>
            <person name="Sauka-Spengler T."/>
            <person name="Schmutz J."/>
            <person name="Shin-I T."/>
            <person name="Toyoda A."/>
            <person name="Bronner-Fraser M."/>
            <person name="Fujiyama A."/>
            <person name="Holland L.Z."/>
            <person name="Holland P.W.H."/>
            <person name="Satoh N."/>
            <person name="Rokhsar D.S."/>
        </authorList>
    </citation>
    <scope>NUCLEOTIDE SEQUENCE [LARGE SCALE GENOMIC DNA]</scope>
    <source>
        <strain evidence="11">S238N-H82</strain>
        <tissue evidence="11">Testes</tissue>
    </source>
</reference>
<dbReference type="Gene3D" id="1.10.533.10">
    <property type="entry name" value="Death Domain, Fas"/>
    <property type="match status" value="1"/>
</dbReference>
<evidence type="ECO:0000256" key="3">
    <source>
        <dbReference type="ARBA" id="ARBA00022741"/>
    </source>
</evidence>
<dbReference type="SMART" id="SM00005">
    <property type="entry name" value="DEATH"/>
    <property type="match status" value="1"/>
</dbReference>
<name>C3Z7K0_BRAFL</name>
<dbReference type="GO" id="GO:0000166">
    <property type="term" value="F:nucleotide binding"/>
    <property type="evidence" value="ECO:0007669"/>
    <property type="project" value="UniProtKB-KW"/>
</dbReference>
<dbReference type="PANTHER" id="PTHR48051">
    <property type="match status" value="1"/>
</dbReference>
<dbReference type="GO" id="GO:0009966">
    <property type="term" value="P:regulation of signal transduction"/>
    <property type="evidence" value="ECO:0007669"/>
    <property type="project" value="UniProtKB-ARBA"/>
</dbReference>
<keyword evidence="1" id="KW-0433">Leucine-rich repeat</keyword>
<evidence type="ECO:0000256" key="8">
    <source>
        <dbReference type="SAM" id="MobiDB-lite"/>
    </source>
</evidence>
<dbReference type="SUPFAM" id="SSF52058">
    <property type="entry name" value="L domain-like"/>
    <property type="match status" value="1"/>
</dbReference>
<evidence type="ECO:0000259" key="9">
    <source>
        <dbReference type="PROSITE" id="PS50017"/>
    </source>
</evidence>
<evidence type="ECO:0000256" key="1">
    <source>
        <dbReference type="ARBA" id="ARBA00022614"/>
    </source>
</evidence>
<evidence type="ECO:0000256" key="2">
    <source>
        <dbReference type="ARBA" id="ARBA00022737"/>
    </source>
</evidence>
<dbReference type="InterPro" id="IPR001611">
    <property type="entry name" value="Leu-rich_rpt"/>
</dbReference>
<dbReference type="SUPFAM" id="SSF52540">
    <property type="entry name" value="P-loop containing nucleoside triphosphate hydrolases"/>
    <property type="match status" value="1"/>
</dbReference>
<dbReference type="InterPro" id="IPR032675">
    <property type="entry name" value="LRR_dom_sf"/>
</dbReference>
<dbReference type="Gene3D" id="3.80.10.10">
    <property type="entry name" value="Ribonuclease Inhibitor"/>
    <property type="match status" value="1"/>
</dbReference>
<dbReference type="SMART" id="SM00369">
    <property type="entry name" value="LRR_TYP"/>
    <property type="match status" value="7"/>
</dbReference>
<dbReference type="InterPro" id="IPR000488">
    <property type="entry name" value="Death_dom"/>
</dbReference>
<dbReference type="InterPro" id="IPR003591">
    <property type="entry name" value="Leu-rich_rpt_typical-subtyp"/>
</dbReference>
<dbReference type="InterPro" id="IPR011029">
    <property type="entry name" value="DEATH-like_dom_sf"/>
</dbReference>
<feature type="region of interest" description="Disordered" evidence="8">
    <location>
        <begin position="1"/>
        <end position="23"/>
    </location>
</feature>